<proteinExistence type="predicted"/>
<dbReference type="GeneID" id="9808262"/>
<dbReference type="KEGG" id="crq:GCK72_022766"/>
<evidence type="ECO:0000313" key="2">
    <source>
        <dbReference type="Proteomes" id="UP000483820"/>
    </source>
</evidence>
<organism evidence="1 2">
    <name type="scientific">Caenorhabditis remanei</name>
    <name type="common">Caenorhabditis vulgaris</name>
    <dbReference type="NCBI Taxonomy" id="31234"/>
    <lineage>
        <taxon>Eukaryota</taxon>
        <taxon>Metazoa</taxon>
        <taxon>Ecdysozoa</taxon>
        <taxon>Nematoda</taxon>
        <taxon>Chromadorea</taxon>
        <taxon>Rhabditida</taxon>
        <taxon>Rhabditina</taxon>
        <taxon>Rhabditomorpha</taxon>
        <taxon>Rhabditoidea</taxon>
        <taxon>Rhabditidae</taxon>
        <taxon>Peloderinae</taxon>
        <taxon>Caenorhabditis</taxon>
    </lineage>
</organism>
<accession>A0A6A5FUU4</accession>
<sequence length="79" mass="9053">MKPLLKSFLQQIQGFRLNKEDMTQFVGETKIKISDLHELPIEPDDLKEQTNIRTKIAVSTADRNEMMANVFETGESRGT</sequence>
<dbReference type="Proteomes" id="UP000483820">
    <property type="component" value="Chromosome X"/>
</dbReference>
<comment type="caution">
    <text evidence="1">The sequence shown here is derived from an EMBL/GenBank/DDBJ whole genome shotgun (WGS) entry which is preliminary data.</text>
</comment>
<evidence type="ECO:0000313" key="1">
    <source>
        <dbReference type="EMBL" id="KAF1746313.1"/>
    </source>
</evidence>
<gene>
    <name evidence="1" type="ORF">GCK72_022766</name>
</gene>
<dbReference type="AlphaFoldDB" id="A0A6A5FUU4"/>
<reference evidence="1 2" key="1">
    <citation type="submission" date="2019-12" db="EMBL/GenBank/DDBJ databases">
        <title>Chromosome-level assembly of the Caenorhabditis remanei genome.</title>
        <authorList>
            <person name="Teterina A.A."/>
            <person name="Willis J.H."/>
            <person name="Phillips P.C."/>
        </authorList>
    </citation>
    <scope>NUCLEOTIDE SEQUENCE [LARGE SCALE GENOMIC DNA]</scope>
    <source>
        <strain evidence="1 2">PX506</strain>
        <tissue evidence="1">Whole organism</tissue>
    </source>
</reference>
<name>A0A6A5FUU4_CAERE</name>
<dbReference type="RefSeq" id="XP_053578619.1">
    <property type="nucleotide sequence ID" value="XM_053735053.1"/>
</dbReference>
<dbReference type="CTD" id="9808262"/>
<protein>
    <submittedName>
        <fullName evidence="1">Uncharacterized protein</fullName>
    </submittedName>
</protein>
<dbReference type="EMBL" id="WUAV01000006">
    <property type="protein sequence ID" value="KAF1746313.1"/>
    <property type="molecule type" value="Genomic_DNA"/>
</dbReference>